<keyword evidence="4" id="KW-0378">Hydrolase</keyword>
<gene>
    <name evidence="10" type="ORF">PZE19_05340</name>
</gene>
<dbReference type="SUPFAM" id="SSF53187">
    <property type="entry name" value="Zn-dependent exopeptidases"/>
    <property type="match status" value="1"/>
</dbReference>
<dbReference type="Proteomes" id="UP001216907">
    <property type="component" value="Unassembled WGS sequence"/>
</dbReference>
<dbReference type="RefSeq" id="WP_277859538.1">
    <property type="nucleotide sequence ID" value="NZ_JARRAG010000001.1"/>
</dbReference>
<evidence type="ECO:0000256" key="6">
    <source>
        <dbReference type="ARBA" id="ARBA00023049"/>
    </source>
</evidence>
<dbReference type="PANTHER" id="PTHR11705:SF143">
    <property type="entry name" value="SLL0236 PROTEIN"/>
    <property type="match status" value="1"/>
</dbReference>
<reference evidence="10 11" key="1">
    <citation type="submission" date="2023-03" db="EMBL/GenBank/DDBJ databases">
        <title>Paludisphaera mucosa sp. nov. a novel planctomycete from northern fen.</title>
        <authorList>
            <person name="Ivanova A."/>
        </authorList>
    </citation>
    <scope>NUCLEOTIDE SEQUENCE [LARGE SCALE GENOMIC DNA]</scope>
    <source>
        <strain evidence="10 11">Pla2</strain>
    </source>
</reference>
<evidence type="ECO:0000259" key="9">
    <source>
        <dbReference type="Pfam" id="PF00246"/>
    </source>
</evidence>
<evidence type="ECO:0000256" key="8">
    <source>
        <dbReference type="SAM" id="SignalP"/>
    </source>
</evidence>
<keyword evidence="8" id="KW-0732">Signal</keyword>
<sequence length="900" mass="99137">MGAAMRFCAGILALLIGIPVLSAQEAPTPVKGEAGWLLPMPEVDADPKIPTLAQVVGHAWGQDVSSASEIEHDLIALAAAAPDRARLVPYGRTIEKRPLCYLVITSPENLARLDAIREDNLRLSDPRKTSRDDARPILDALPVIVWMAYGVHGDEISSGDAAILTAYHLLADRREETRKLLERVVVVIDPMQNPDGRDRFVNFHREGRGVEPDAEPLAAERVQRWATGRHNHYIFDMNRDWFLQTQSESRDRIAAYLRWQPHVLIDAHEMGTNNEYYFDPPADPVLDLITPRQREWFGRFGRRQAGRFDQYGFLYTSRELYDGFYPGYGTTWPALHGSIGILWEQAGTRGLVVDREDQTKLHYHDGVRRHYVSGISTVETAAANAREIVRDFYDYRASAVALGREGPIRDYLLLPGPTPARAAKLADLLVKNGVEVRRLTAPATVKARKDAETSVKEWSAPVGSYHVPIAQPAGRLARSLLDARFDMGEAFRERQLDRKKRRLDDEIYDLTAWSLALTHGVTSLAVDGPASLTSEAVADPKATGDVVGPEKANVGYLIHAEDDAAMIALGELLRAGFRVQVLDESVRLGGVKFAKGTLLLRTIENPEALHGKVRELATRLGLSVAATDTGLVDEGTGLGGFHISWVKPPRIAMLVDRPASPFVGHTWYLFDQVWKYPATRVPGGAIAELDLTKYNVVVLPDGRYPGPLTEGFAAKLKDWVRSGGTLILVKGAAAWATEKSAGLLASRVVKKPIRTAGEPDPKATDAGDKPKVSDEPRTEADEESPDPVPGAFFRAGVYDDHFVTFGSPSEIFPLVNTDLILTPLKPADGRNLITFAPRDLLVSGFCWPQTLELMAGKPLVVYQALGKGHVVAFVDDPNYRAMTPTTQRFFLNAVFFGPGH</sequence>
<dbReference type="Gene3D" id="3.40.630.10">
    <property type="entry name" value="Zn peptidases"/>
    <property type="match status" value="1"/>
</dbReference>
<evidence type="ECO:0000256" key="5">
    <source>
        <dbReference type="ARBA" id="ARBA00022833"/>
    </source>
</evidence>
<evidence type="ECO:0000256" key="7">
    <source>
        <dbReference type="SAM" id="MobiDB-lite"/>
    </source>
</evidence>
<evidence type="ECO:0000256" key="1">
    <source>
        <dbReference type="ARBA" id="ARBA00001947"/>
    </source>
</evidence>
<comment type="cofactor">
    <cofactor evidence="1">
        <name>Zn(2+)</name>
        <dbReference type="ChEBI" id="CHEBI:29105"/>
    </cofactor>
</comment>
<dbReference type="PANTHER" id="PTHR11705">
    <property type="entry name" value="PROTEASE FAMILY M14 CARBOXYPEPTIDASE A,B"/>
    <property type="match status" value="1"/>
</dbReference>
<feature type="signal peptide" evidence="8">
    <location>
        <begin position="1"/>
        <end position="23"/>
    </location>
</feature>
<feature type="domain" description="Peptidase M14" evidence="9">
    <location>
        <begin position="71"/>
        <end position="244"/>
    </location>
</feature>
<keyword evidence="5" id="KW-0862">Zinc</keyword>
<dbReference type="CDD" id="cd03143">
    <property type="entry name" value="A4_beta-galactosidase_middle_domain"/>
    <property type="match status" value="1"/>
</dbReference>
<evidence type="ECO:0000256" key="2">
    <source>
        <dbReference type="ARBA" id="ARBA00005988"/>
    </source>
</evidence>
<dbReference type="Pfam" id="PF00246">
    <property type="entry name" value="Peptidase_M14"/>
    <property type="match status" value="1"/>
</dbReference>
<feature type="compositionally biased region" description="Basic and acidic residues" evidence="7">
    <location>
        <begin position="757"/>
        <end position="779"/>
    </location>
</feature>
<dbReference type="SUPFAM" id="SSF52317">
    <property type="entry name" value="Class I glutamine amidotransferase-like"/>
    <property type="match status" value="1"/>
</dbReference>
<accession>A0ABT6F6F9</accession>
<feature type="chain" id="PRO_5045289367" evidence="8">
    <location>
        <begin position="24"/>
        <end position="900"/>
    </location>
</feature>
<comment type="similarity">
    <text evidence="2">Belongs to the peptidase M14 family.</text>
</comment>
<evidence type="ECO:0000313" key="10">
    <source>
        <dbReference type="EMBL" id="MDG3003183.1"/>
    </source>
</evidence>
<evidence type="ECO:0000313" key="11">
    <source>
        <dbReference type="Proteomes" id="UP001216907"/>
    </source>
</evidence>
<evidence type="ECO:0000256" key="3">
    <source>
        <dbReference type="ARBA" id="ARBA00022670"/>
    </source>
</evidence>
<comment type="caution">
    <text evidence="10">The sequence shown here is derived from an EMBL/GenBank/DDBJ whole genome shotgun (WGS) entry which is preliminary data.</text>
</comment>
<keyword evidence="11" id="KW-1185">Reference proteome</keyword>
<dbReference type="CDD" id="cd06238">
    <property type="entry name" value="M14-like"/>
    <property type="match status" value="1"/>
</dbReference>
<name>A0ABT6F6F9_9BACT</name>
<feature type="region of interest" description="Disordered" evidence="7">
    <location>
        <begin position="754"/>
        <end position="788"/>
    </location>
</feature>
<dbReference type="InterPro" id="IPR000834">
    <property type="entry name" value="Peptidase_M14"/>
</dbReference>
<keyword evidence="6" id="KW-0482">Metalloprotease</keyword>
<protein>
    <submittedName>
        <fullName evidence="10">M14 family metallopeptidase</fullName>
    </submittedName>
</protein>
<keyword evidence="3" id="KW-0645">Protease</keyword>
<evidence type="ECO:0000256" key="4">
    <source>
        <dbReference type="ARBA" id="ARBA00022801"/>
    </source>
</evidence>
<proteinExistence type="inferred from homology"/>
<organism evidence="10 11">
    <name type="scientific">Paludisphaera mucosa</name>
    <dbReference type="NCBI Taxonomy" id="3030827"/>
    <lineage>
        <taxon>Bacteria</taxon>
        <taxon>Pseudomonadati</taxon>
        <taxon>Planctomycetota</taxon>
        <taxon>Planctomycetia</taxon>
        <taxon>Isosphaerales</taxon>
        <taxon>Isosphaeraceae</taxon>
        <taxon>Paludisphaera</taxon>
    </lineage>
</organism>
<dbReference type="EMBL" id="JARRAG010000001">
    <property type="protein sequence ID" value="MDG3003183.1"/>
    <property type="molecule type" value="Genomic_DNA"/>
</dbReference>
<dbReference type="Gene3D" id="3.40.50.880">
    <property type="match status" value="1"/>
</dbReference>
<dbReference type="InterPro" id="IPR029062">
    <property type="entry name" value="Class_I_gatase-like"/>
</dbReference>